<dbReference type="AlphaFoldDB" id="A0A329QLR2"/>
<protein>
    <submittedName>
        <fullName evidence="1">Uncharacterized protein</fullName>
    </submittedName>
</protein>
<evidence type="ECO:0000313" key="1">
    <source>
        <dbReference type="EMBL" id="RAW13280.1"/>
    </source>
</evidence>
<dbReference type="Proteomes" id="UP000250462">
    <property type="component" value="Unassembled WGS sequence"/>
</dbReference>
<sequence length="72" mass="7863">MRGLRRVPALSVEQNARRLQGVFQGRAEDGLERRTAAVVAHASGVGNRVDNLIEQTSTTGQLLDVITHLLDQ</sequence>
<name>A0A329QLR2_9ACTN</name>
<reference evidence="1 2" key="1">
    <citation type="submission" date="2018-06" db="EMBL/GenBank/DDBJ databases">
        <title>Phytoactinopolyspora halophila sp. nov., a novel halophilic actinomycete isolated from a saline soil in China.</title>
        <authorList>
            <person name="Tang S.-K."/>
        </authorList>
    </citation>
    <scope>NUCLEOTIDE SEQUENCE [LARGE SCALE GENOMIC DNA]</scope>
    <source>
        <strain evidence="1 2">YIM 96934</strain>
    </source>
</reference>
<gene>
    <name evidence="1" type="ORF">DPM12_13215</name>
</gene>
<accession>A0A329QLR2</accession>
<evidence type="ECO:0000313" key="2">
    <source>
        <dbReference type="Proteomes" id="UP000250462"/>
    </source>
</evidence>
<dbReference type="EMBL" id="QMIG01000013">
    <property type="protein sequence ID" value="RAW13280.1"/>
    <property type="molecule type" value="Genomic_DNA"/>
</dbReference>
<proteinExistence type="predicted"/>
<comment type="caution">
    <text evidence="1">The sequence shown here is derived from an EMBL/GenBank/DDBJ whole genome shotgun (WGS) entry which is preliminary data.</text>
</comment>
<keyword evidence="2" id="KW-1185">Reference proteome</keyword>
<organism evidence="1 2">
    <name type="scientific">Phytoactinopolyspora halophila</name>
    <dbReference type="NCBI Taxonomy" id="1981511"/>
    <lineage>
        <taxon>Bacteria</taxon>
        <taxon>Bacillati</taxon>
        <taxon>Actinomycetota</taxon>
        <taxon>Actinomycetes</taxon>
        <taxon>Jiangellales</taxon>
        <taxon>Jiangellaceae</taxon>
        <taxon>Phytoactinopolyspora</taxon>
    </lineage>
</organism>